<name>A0ABY6J8W8_9BACT</name>
<dbReference type="Proteomes" id="UP001162741">
    <property type="component" value="Chromosome"/>
</dbReference>
<feature type="chain" id="PRO_5046722361" description="DUF1579 domain-containing protein" evidence="1">
    <location>
        <begin position="27"/>
        <end position="183"/>
    </location>
</feature>
<dbReference type="RefSeq" id="WP_264283459.1">
    <property type="nucleotide sequence ID" value="NZ_CP107006.1"/>
</dbReference>
<evidence type="ECO:0000313" key="2">
    <source>
        <dbReference type="EMBL" id="UYQ95776.1"/>
    </source>
</evidence>
<evidence type="ECO:0008006" key="4">
    <source>
        <dbReference type="Google" id="ProtNLM"/>
    </source>
</evidence>
<accession>A0ABY6J8W8</accession>
<organism evidence="2 3">
    <name type="scientific">Chitinophaga horti</name>
    <dbReference type="NCBI Taxonomy" id="2920382"/>
    <lineage>
        <taxon>Bacteria</taxon>
        <taxon>Pseudomonadati</taxon>
        <taxon>Bacteroidota</taxon>
        <taxon>Chitinophagia</taxon>
        <taxon>Chitinophagales</taxon>
        <taxon>Chitinophagaceae</taxon>
        <taxon>Chitinophaga</taxon>
    </lineage>
</organism>
<gene>
    <name evidence="2" type="ORF">MKQ68_11750</name>
</gene>
<keyword evidence="1" id="KW-0732">Signal</keyword>
<dbReference type="EMBL" id="CP107006">
    <property type="protein sequence ID" value="UYQ95776.1"/>
    <property type="molecule type" value="Genomic_DNA"/>
</dbReference>
<keyword evidence="3" id="KW-1185">Reference proteome</keyword>
<evidence type="ECO:0000256" key="1">
    <source>
        <dbReference type="SAM" id="SignalP"/>
    </source>
</evidence>
<proteinExistence type="predicted"/>
<protein>
    <recommendedName>
        <fullName evidence="4">DUF1579 domain-containing protein</fullName>
    </recommendedName>
</protein>
<feature type="signal peptide" evidence="1">
    <location>
        <begin position="1"/>
        <end position="26"/>
    </location>
</feature>
<reference evidence="2" key="1">
    <citation type="submission" date="2022-10" db="EMBL/GenBank/DDBJ databases">
        <title>Chitinophaga sp. nov., isolated from soil.</title>
        <authorList>
            <person name="Jeon C.O."/>
        </authorList>
    </citation>
    <scope>NUCLEOTIDE SEQUENCE</scope>
    <source>
        <strain evidence="2">R8</strain>
    </source>
</reference>
<evidence type="ECO:0000313" key="3">
    <source>
        <dbReference type="Proteomes" id="UP001162741"/>
    </source>
</evidence>
<sequence length="183" mass="20026">MLIHAKKCAALALLAIVLLSAFQPQAAPAAESPTVHYFPSAKKELLGKIIGRWITQTTVLPKDGQPRFKTLGSDVYQWSPDGNFVVHTAYGIRDKSGFGAIEIIGYNTETGAFNSYNFNPDGSFNIDPLTIENDVWVWTGKKVRSTGRFSNDSNTFSVKHDITADGKTYEPFMDGTLSKGAAF</sequence>